<dbReference type="PANTHER" id="PTHR13292">
    <property type="entry name" value="AUTOPHAGY-RELATED PROTEIN 101"/>
    <property type="match status" value="1"/>
</dbReference>
<evidence type="ECO:0000256" key="3">
    <source>
        <dbReference type="ARBA" id="ARBA00023006"/>
    </source>
</evidence>
<dbReference type="Pfam" id="PF07855">
    <property type="entry name" value="ATG101"/>
    <property type="match status" value="1"/>
</dbReference>
<sequence>MEERKTPEYTLDIFADRSCVKDVVKAILHTIFFHRYFTALEPKTQDLFDVTLPIVSDAELETLIDQRATALARQFEVSPYTSSAVSDAARLEGGRGQVVVQFMEKKRRKGWFGGKADDDLIWESWVLDVTLATPRSDTEVVKARRAMESTLQRTAVKIINIVNRDRNHIPPITTNETNPFPYQILVNPRSEGWGRGMGIF</sequence>
<dbReference type="EMBL" id="NKHZ01000070">
    <property type="protein sequence ID" value="PNS15547.1"/>
    <property type="molecule type" value="Genomic_DNA"/>
</dbReference>
<evidence type="ECO:0000313" key="5">
    <source>
        <dbReference type="Proteomes" id="UP000243797"/>
    </source>
</evidence>
<dbReference type="GO" id="GO:0000407">
    <property type="term" value="C:phagophore assembly site"/>
    <property type="evidence" value="ECO:0007669"/>
    <property type="project" value="TreeGrafter"/>
</dbReference>
<dbReference type="STRING" id="2082308.A0A2K1QKA6"/>
<dbReference type="GO" id="GO:0019901">
    <property type="term" value="F:protein kinase binding"/>
    <property type="evidence" value="ECO:0007669"/>
    <property type="project" value="TreeGrafter"/>
</dbReference>
<dbReference type="GO" id="GO:1990316">
    <property type="term" value="C:Atg1/ULK1 kinase complex"/>
    <property type="evidence" value="ECO:0007669"/>
    <property type="project" value="TreeGrafter"/>
</dbReference>
<dbReference type="InParanoid" id="A0A2K1QKA6"/>
<evidence type="ECO:0000313" key="4">
    <source>
        <dbReference type="EMBL" id="PNS15547.1"/>
    </source>
</evidence>
<accession>A0A2K1QKA6</accession>
<dbReference type="Proteomes" id="UP000243797">
    <property type="component" value="Unassembled WGS sequence"/>
</dbReference>
<organism evidence="4 5">
    <name type="scientific">Sphaceloma murrayae</name>
    <dbReference type="NCBI Taxonomy" id="2082308"/>
    <lineage>
        <taxon>Eukaryota</taxon>
        <taxon>Fungi</taxon>
        <taxon>Dikarya</taxon>
        <taxon>Ascomycota</taxon>
        <taxon>Pezizomycotina</taxon>
        <taxon>Dothideomycetes</taxon>
        <taxon>Dothideomycetidae</taxon>
        <taxon>Myriangiales</taxon>
        <taxon>Elsinoaceae</taxon>
        <taxon>Sphaceloma</taxon>
    </lineage>
</organism>
<name>A0A2K1QKA6_9PEZI</name>
<keyword evidence="3" id="KW-0072">Autophagy</keyword>
<dbReference type="AlphaFoldDB" id="A0A2K1QKA6"/>
<gene>
    <name evidence="4" type="ORF">CAC42_806</name>
</gene>
<dbReference type="InterPro" id="IPR012445">
    <property type="entry name" value="ATG101"/>
</dbReference>
<dbReference type="GO" id="GO:0000045">
    <property type="term" value="P:autophagosome assembly"/>
    <property type="evidence" value="ECO:0007669"/>
    <property type="project" value="TreeGrafter"/>
</dbReference>
<keyword evidence="5" id="KW-1185">Reference proteome</keyword>
<evidence type="ECO:0000256" key="2">
    <source>
        <dbReference type="ARBA" id="ARBA00018874"/>
    </source>
</evidence>
<reference evidence="4 5" key="1">
    <citation type="submission" date="2017-06" db="EMBL/GenBank/DDBJ databases">
        <title>Draft genome sequence of a variant of Elsinoe murrayae.</title>
        <authorList>
            <person name="Cheng Q."/>
        </authorList>
    </citation>
    <scope>NUCLEOTIDE SEQUENCE [LARGE SCALE GENOMIC DNA]</scope>
    <source>
        <strain evidence="4 5">CQ-2017a</strain>
    </source>
</reference>
<evidence type="ECO:0000256" key="1">
    <source>
        <dbReference type="ARBA" id="ARBA00007130"/>
    </source>
</evidence>
<dbReference type="OrthoDB" id="10259639at2759"/>
<comment type="caution">
    <text evidence="4">The sequence shown here is derived from an EMBL/GenBank/DDBJ whole genome shotgun (WGS) entry which is preliminary data.</text>
</comment>
<protein>
    <recommendedName>
        <fullName evidence="2">Autophagy-related protein 101</fullName>
    </recommendedName>
</protein>
<proteinExistence type="inferred from homology"/>
<dbReference type="PANTHER" id="PTHR13292:SF0">
    <property type="entry name" value="AUTOPHAGY-RELATED PROTEIN 101"/>
    <property type="match status" value="1"/>
</dbReference>
<comment type="similarity">
    <text evidence="1">Belongs to the ATG101 family.</text>
</comment>